<sequence>MKVIPKKAQTGLIQILQTATITLDQQATNINCRNLALINPLLLPSIQKKQSMAQPGSSLPRDIQRFMNICRVYNILVHFQVCTSCSYKSSYQIHLMSTIPVAICHAKFMQNLGMAWFCTGEVQRCHDDGCVKIIDCKRNIVKLQTLRVIALEQLEAVLSAKLHVDNIMLHVGPFFSYCCYITIGTERLGSGS</sequence>
<reference evidence="6" key="3">
    <citation type="submission" date="2020-12" db="UniProtKB">
        <authorList>
            <consortium name="EnsemblPlants"/>
        </authorList>
    </citation>
    <scope>IDENTIFICATION</scope>
</reference>
<dbReference type="Gramene" id="Pp3c18_14000V3.1">
    <property type="protein sequence ID" value="Pp3c18_14000V3.1"/>
    <property type="gene ID" value="Pp3c18_14000"/>
</dbReference>
<keyword evidence="3" id="KW-0547">Nucleotide-binding</keyword>
<reference evidence="5 7" key="1">
    <citation type="journal article" date="2008" name="Science">
        <title>The Physcomitrella genome reveals evolutionary insights into the conquest of land by plants.</title>
        <authorList>
            <person name="Rensing S."/>
            <person name="Lang D."/>
            <person name="Zimmer A."/>
            <person name="Terry A."/>
            <person name="Salamov A."/>
            <person name="Shapiro H."/>
            <person name="Nishiyama T."/>
            <person name="Perroud P.-F."/>
            <person name="Lindquist E."/>
            <person name="Kamisugi Y."/>
            <person name="Tanahashi T."/>
            <person name="Sakakibara K."/>
            <person name="Fujita T."/>
            <person name="Oishi K."/>
            <person name="Shin-I T."/>
            <person name="Kuroki Y."/>
            <person name="Toyoda A."/>
            <person name="Suzuki Y."/>
            <person name="Hashimoto A."/>
            <person name="Yamaguchi K."/>
            <person name="Sugano A."/>
            <person name="Kohara Y."/>
            <person name="Fujiyama A."/>
            <person name="Anterola A."/>
            <person name="Aoki S."/>
            <person name="Ashton N."/>
            <person name="Barbazuk W.B."/>
            <person name="Barker E."/>
            <person name="Bennetzen J."/>
            <person name="Bezanilla M."/>
            <person name="Blankenship R."/>
            <person name="Cho S.H."/>
            <person name="Dutcher S."/>
            <person name="Estelle M."/>
            <person name="Fawcett J.A."/>
            <person name="Gundlach H."/>
            <person name="Hanada K."/>
            <person name="Heyl A."/>
            <person name="Hicks K.A."/>
            <person name="Hugh J."/>
            <person name="Lohr M."/>
            <person name="Mayer K."/>
            <person name="Melkozernov A."/>
            <person name="Murata T."/>
            <person name="Nelson D."/>
            <person name="Pils B."/>
            <person name="Prigge M."/>
            <person name="Reiss B."/>
            <person name="Renner T."/>
            <person name="Rombauts S."/>
            <person name="Rushton P."/>
            <person name="Sanderfoot A."/>
            <person name="Schween G."/>
            <person name="Shiu S.-H."/>
            <person name="Stueber K."/>
            <person name="Theodoulou F.L."/>
            <person name="Tu H."/>
            <person name="Van de Peer Y."/>
            <person name="Verrier P.J."/>
            <person name="Waters E."/>
            <person name="Wood A."/>
            <person name="Yang L."/>
            <person name="Cove D."/>
            <person name="Cuming A."/>
            <person name="Hasebe M."/>
            <person name="Lucas S."/>
            <person name="Mishler D.B."/>
            <person name="Reski R."/>
            <person name="Grigoriev I."/>
            <person name="Quatrano R.S."/>
            <person name="Boore J.L."/>
        </authorList>
    </citation>
    <scope>NUCLEOTIDE SEQUENCE [LARGE SCALE GENOMIC DNA]</scope>
    <source>
        <strain evidence="6 7">cv. Gransden 2004</strain>
    </source>
</reference>
<evidence type="ECO:0000313" key="5">
    <source>
        <dbReference type="EMBL" id="PNR35213.1"/>
    </source>
</evidence>
<evidence type="ECO:0000313" key="6">
    <source>
        <dbReference type="EnsemblPlants" id="Pp3c18_14000V3.1"/>
    </source>
</evidence>
<keyword evidence="7" id="KW-1185">Reference proteome</keyword>
<evidence type="ECO:0000313" key="7">
    <source>
        <dbReference type="Proteomes" id="UP000006727"/>
    </source>
</evidence>
<dbReference type="GO" id="GO:0016878">
    <property type="term" value="F:acid-thiol ligase activity"/>
    <property type="evidence" value="ECO:0007669"/>
    <property type="project" value="UniProtKB-ARBA"/>
</dbReference>
<dbReference type="Proteomes" id="UP000006727">
    <property type="component" value="Chromosome 18"/>
</dbReference>
<dbReference type="PANTHER" id="PTHR43272">
    <property type="entry name" value="LONG-CHAIN-FATTY-ACID--COA LIGASE"/>
    <property type="match status" value="1"/>
</dbReference>
<evidence type="ECO:0000256" key="4">
    <source>
        <dbReference type="ARBA" id="ARBA00022840"/>
    </source>
</evidence>
<evidence type="ECO:0000256" key="3">
    <source>
        <dbReference type="ARBA" id="ARBA00022741"/>
    </source>
</evidence>
<dbReference type="EMBL" id="ABEU02000018">
    <property type="protein sequence ID" value="PNR35213.1"/>
    <property type="molecule type" value="Genomic_DNA"/>
</dbReference>
<protein>
    <submittedName>
        <fullName evidence="5 6">Uncharacterized protein</fullName>
    </submittedName>
</protein>
<accession>A0A2K1J117</accession>
<dbReference type="GO" id="GO:0006631">
    <property type="term" value="P:fatty acid metabolic process"/>
    <property type="evidence" value="ECO:0007669"/>
    <property type="project" value="UniProtKB-ARBA"/>
</dbReference>
<keyword evidence="2" id="KW-0436">Ligase</keyword>
<dbReference type="PANTHER" id="PTHR43272:SF83">
    <property type="entry name" value="ACYL-COA SYNTHETASE LONG-CHAIN, ISOFORM J"/>
    <property type="match status" value="1"/>
</dbReference>
<dbReference type="AlphaFoldDB" id="A0A2K1J117"/>
<dbReference type="GO" id="GO:0005524">
    <property type="term" value="F:ATP binding"/>
    <property type="evidence" value="ECO:0007669"/>
    <property type="project" value="UniProtKB-KW"/>
</dbReference>
<dbReference type="STRING" id="3218.A0A2K1J117"/>
<name>A0A2K1J117_PHYPA</name>
<comment type="similarity">
    <text evidence="1">Belongs to the ATP-dependent AMP-binding enzyme family.</text>
</comment>
<organism evidence="5">
    <name type="scientific">Physcomitrium patens</name>
    <name type="common">Spreading-leaved earth moss</name>
    <name type="synonym">Physcomitrella patens</name>
    <dbReference type="NCBI Taxonomy" id="3218"/>
    <lineage>
        <taxon>Eukaryota</taxon>
        <taxon>Viridiplantae</taxon>
        <taxon>Streptophyta</taxon>
        <taxon>Embryophyta</taxon>
        <taxon>Bryophyta</taxon>
        <taxon>Bryophytina</taxon>
        <taxon>Bryopsida</taxon>
        <taxon>Funariidae</taxon>
        <taxon>Funariales</taxon>
        <taxon>Funariaceae</taxon>
        <taxon>Physcomitrium</taxon>
    </lineage>
</organism>
<keyword evidence="4" id="KW-0067">ATP-binding</keyword>
<reference evidence="5 7" key="2">
    <citation type="journal article" date="2018" name="Plant J.">
        <title>The Physcomitrella patens chromosome-scale assembly reveals moss genome structure and evolution.</title>
        <authorList>
            <person name="Lang D."/>
            <person name="Ullrich K.K."/>
            <person name="Murat F."/>
            <person name="Fuchs J."/>
            <person name="Jenkins J."/>
            <person name="Haas F.B."/>
            <person name="Piednoel M."/>
            <person name="Gundlach H."/>
            <person name="Van Bel M."/>
            <person name="Meyberg R."/>
            <person name="Vives C."/>
            <person name="Morata J."/>
            <person name="Symeonidi A."/>
            <person name="Hiss M."/>
            <person name="Muchero W."/>
            <person name="Kamisugi Y."/>
            <person name="Saleh O."/>
            <person name="Blanc G."/>
            <person name="Decker E.L."/>
            <person name="van Gessel N."/>
            <person name="Grimwood J."/>
            <person name="Hayes R.D."/>
            <person name="Graham S.W."/>
            <person name="Gunter L.E."/>
            <person name="McDaniel S.F."/>
            <person name="Hoernstein S.N.W."/>
            <person name="Larsson A."/>
            <person name="Li F.W."/>
            <person name="Perroud P.F."/>
            <person name="Phillips J."/>
            <person name="Ranjan P."/>
            <person name="Rokshar D.S."/>
            <person name="Rothfels C.J."/>
            <person name="Schneider L."/>
            <person name="Shu S."/>
            <person name="Stevenson D.W."/>
            <person name="Thummler F."/>
            <person name="Tillich M."/>
            <person name="Villarreal Aguilar J.C."/>
            <person name="Widiez T."/>
            <person name="Wong G.K."/>
            <person name="Wymore A."/>
            <person name="Zhang Y."/>
            <person name="Zimmer A.D."/>
            <person name="Quatrano R.S."/>
            <person name="Mayer K.F.X."/>
            <person name="Goodstein D."/>
            <person name="Casacuberta J.M."/>
            <person name="Vandepoele K."/>
            <person name="Reski R."/>
            <person name="Cuming A.C."/>
            <person name="Tuskan G.A."/>
            <person name="Maumus F."/>
            <person name="Salse J."/>
            <person name="Schmutz J."/>
            <person name="Rensing S.A."/>
        </authorList>
    </citation>
    <scope>NUCLEOTIDE SEQUENCE [LARGE SCALE GENOMIC DNA]</scope>
    <source>
        <strain evidence="6 7">cv. Gransden 2004</strain>
    </source>
</reference>
<dbReference type="EnsemblPlants" id="Pp3c18_14000V3.1">
    <property type="protein sequence ID" value="Pp3c18_14000V3.1"/>
    <property type="gene ID" value="Pp3c18_14000"/>
</dbReference>
<gene>
    <name evidence="5" type="ORF">PHYPA_023112</name>
</gene>
<evidence type="ECO:0000256" key="1">
    <source>
        <dbReference type="ARBA" id="ARBA00006432"/>
    </source>
</evidence>
<dbReference type="PaxDb" id="3218-PP1S3_425V6.1"/>
<dbReference type="InParanoid" id="A0A2K1J117"/>
<dbReference type="GO" id="GO:0016405">
    <property type="term" value="F:CoA-ligase activity"/>
    <property type="evidence" value="ECO:0007669"/>
    <property type="project" value="UniProtKB-ARBA"/>
</dbReference>
<evidence type="ECO:0000256" key="2">
    <source>
        <dbReference type="ARBA" id="ARBA00022598"/>
    </source>
</evidence>
<proteinExistence type="inferred from homology"/>